<name>A0A8S1HU84_9PELO</name>
<keyword evidence="3" id="KW-1185">Reference proteome</keyword>
<keyword evidence="1" id="KW-0732">Signal</keyword>
<protein>
    <recommendedName>
        <fullName evidence="4">SXP/RAL-2 family protein Ani s 5-like cation-binding domain-containing protein</fullName>
    </recommendedName>
</protein>
<comment type="caution">
    <text evidence="2">The sequence shown here is derived from an EMBL/GenBank/DDBJ whole genome shotgun (WGS) entry which is preliminary data.</text>
</comment>
<evidence type="ECO:0008006" key="4">
    <source>
        <dbReference type="Google" id="ProtNLM"/>
    </source>
</evidence>
<feature type="signal peptide" evidence="1">
    <location>
        <begin position="1"/>
        <end position="16"/>
    </location>
</feature>
<evidence type="ECO:0000256" key="1">
    <source>
        <dbReference type="SAM" id="SignalP"/>
    </source>
</evidence>
<feature type="chain" id="PRO_5035727046" description="SXP/RAL-2 family protein Ani s 5-like cation-binding domain-containing protein" evidence="1">
    <location>
        <begin position="17"/>
        <end position="179"/>
    </location>
</feature>
<proteinExistence type="predicted"/>
<accession>A0A8S1HU84</accession>
<dbReference type="Proteomes" id="UP000835052">
    <property type="component" value="Unassembled WGS sequence"/>
</dbReference>
<gene>
    <name evidence="2" type="ORF">CAUJ_LOCUS15278</name>
</gene>
<organism evidence="2 3">
    <name type="scientific">Caenorhabditis auriculariae</name>
    <dbReference type="NCBI Taxonomy" id="2777116"/>
    <lineage>
        <taxon>Eukaryota</taxon>
        <taxon>Metazoa</taxon>
        <taxon>Ecdysozoa</taxon>
        <taxon>Nematoda</taxon>
        <taxon>Chromadorea</taxon>
        <taxon>Rhabditida</taxon>
        <taxon>Rhabditina</taxon>
        <taxon>Rhabditomorpha</taxon>
        <taxon>Rhabditoidea</taxon>
        <taxon>Rhabditidae</taxon>
        <taxon>Peloderinae</taxon>
        <taxon>Caenorhabditis</taxon>
    </lineage>
</organism>
<evidence type="ECO:0000313" key="3">
    <source>
        <dbReference type="Proteomes" id="UP000835052"/>
    </source>
</evidence>
<dbReference type="AlphaFoldDB" id="A0A8S1HU84"/>
<sequence length="179" mass="20760">MLLIFIILTILQICEAETDYPLSTKVISPFQPVEQHFHRFIPGGEERGFYSMRTSPQGNTWTTTVIRKQNFGSEDTSDPFTSFNEKEYEEYKKAQELFKKQQNMAMEAHQNALRNHAKIMKNALNIQKAALGNKFVHELPESGEIYENKGPEKADSLTKAIMRLTRCLLRYGSHERRET</sequence>
<reference evidence="2" key="1">
    <citation type="submission" date="2020-10" db="EMBL/GenBank/DDBJ databases">
        <authorList>
            <person name="Kikuchi T."/>
        </authorList>
    </citation>
    <scope>NUCLEOTIDE SEQUENCE</scope>
    <source>
        <strain evidence="2">NKZ352</strain>
    </source>
</reference>
<evidence type="ECO:0000313" key="2">
    <source>
        <dbReference type="EMBL" id="CAD6199375.1"/>
    </source>
</evidence>
<dbReference type="EMBL" id="CAJGYM010000171">
    <property type="protein sequence ID" value="CAD6199375.1"/>
    <property type="molecule type" value="Genomic_DNA"/>
</dbReference>